<gene>
    <name evidence="4" type="ORF">MNOR_LOCUS14594</name>
</gene>
<accession>A0AAV2QQ51</accession>
<feature type="coiled-coil region" evidence="1">
    <location>
        <begin position="59"/>
        <end position="86"/>
    </location>
</feature>
<evidence type="ECO:0000256" key="2">
    <source>
        <dbReference type="SAM" id="MobiDB-lite"/>
    </source>
</evidence>
<dbReference type="PANTHER" id="PTHR47272">
    <property type="entry name" value="DDE_TNP_1_7 DOMAIN-CONTAINING PROTEIN"/>
    <property type="match status" value="1"/>
</dbReference>
<dbReference type="EMBL" id="CAXKWB010008788">
    <property type="protein sequence ID" value="CAL4092456.1"/>
    <property type="molecule type" value="Genomic_DNA"/>
</dbReference>
<name>A0AAV2QQ51_MEGNR</name>
<sequence length="621" mass="71008">MFVVQKRAAVDAADTLSIESHFKRRKVVSAPVTVRDVPPSDSEISDGESDDDGEDNIDKEIFSVHINQLQERIDQAQRKAVHVDGICGESSNIEPPPAAGQRDHHIDQVIRSYGTRSRGISSAGANISSNKTLAAFRHPIYSEDEGIDDPMDVANSQERDMLEEVEEDPNQVDQERDMLEEVEEDPNQADPQEGVIGEGVAGNSRANPYEGFEDIMAEAEEEMLRDHGQVLNANLFKNLKDKMHWESVPPWDWKSYDFYSYRPIPEWSGSSDPLILNVNSLPSPVEYYHRFMDKEICKYVVDQSNLYSVQQDVNKPLNLTMSEFERYVGICMFMSIVKLPRTRYYWKNEIHFSEITDYMSRRRWEVIKTNLHFANNRLIPEIIPPNFDKLFKIRPFVDMVNLNFNKLDMTENLSVDEMMIPYCGTRGPRVYVKGKPNPWGFKTFVLADSFGIVYNMLFSVGYCPRNPGLQDLGSTGNIVLKLCSLIPSNLSHKVTMDNYFTSVPLFHLLLSRGIHSMGTLRMDRAHGLNVIEDKALMAEGKSAFREYRGSFDNGDYDMRVVRWSDNKVISLIYTYGSAYPMKTCQRWDRSSTPAKKVTVDCPGIVQVYNTNMGVLTRWILV</sequence>
<proteinExistence type="predicted"/>
<dbReference type="InterPro" id="IPR029526">
    <property type="entry name" value="PGBD"/>
</dbReference>
<protein>
    <recommendedName>
        <fullName evidence="3">PiggyBac transposable element-derived protein domain-containing protein</fullName>
    </recommendedName>
</protein>
<feature type="domain" description="PiggyBac transposable element-derived protein" evidence="3">
    <location>
        <begin position="283"/>
        <end position="614"/>
    </location>
</feature>
<evidence type="ECO:0000259" key="3">
    <source>
        <dbReference type="Pfam" id="PF13843"/>
    </source>
</evidence>
<feature type="region of interest" description="Disordered" evidence="2">
    <location>
        <begin position="178"/>
        <end position="204"/>
    </location>
</feature>
<dbReference type="AlphaFoldDB" id="A0AAV2QQ51"/>
<organism evidence="4 5">
    <name type="scientific">Meganyctiphanes norvegica</name>
    <name type="common">Northern krill</name>
    <name type="synonym">Thysanopoda norvegica</name>
    <dbReference type="NCBI Taxonomy" id="48144"/>
    <lineage>
        <taxon>Eukaryota</taxon>
        <taxon>Metazoa</taxon>
        <taxon>Ecdysozoa</taxon>
        <taxon>Arthropoda</taxon>
        <taxon>Crustacea</taxon>
        <taxon>Multicrustacea</taxon>
        <taxon>Malacostraca</taxon>
        <taxon>Eumalacostraca</taxon>
        <taxon>Eucarida</taxon>
        <taxon>Euphausiacea</taxon>
        <taxon>Euphausiidae</taxon>
        <taxon>Meganyctiphanes</taxon>
    </lineage>
</organism>
<keyword evidence="1" id="KW-0175">Coiled coil</keyword>
<keyword evidence="5" id="KW-1185">Reference proteome</keyword>
<evidence type="ECO:0000313" key="4">
    <source>
        <dbReference type="EMBL" id="CAL4092456.1"/>
    </source>
</evidence>
<comment type="caution">
    <text evidence="4">The sequence shown here is derived from an EMBL/GenBank/DDBJ whole genome shotgun (WGS) entry which is preliminary data.</text>
</comment>
<dbReference type="Pfam" id="PF13843">
    <property type="entry name" value="DDE_Tnp_1_7"/>
    <property type="match status" value="1"/>
</dbReference>
<dbReference type="Proteomes" id="UP001497623">
    <property type="component" value="Unassembled WGS sequence"/>
</dbReference>
<dbReference type="PANTHER" id="PTHR47272:SF1">
    <property type="entry name" value="PIGGYBAC TRANSPOSABLE ELEMENT-DERIVED PROTEIN 3-LIKE"/>
    <property type="match status" value="1"/>
</dbReference>
<feature type="compositionally biased region" description="Acidic residues" evidence="2">
    <location>
        <begin position="43"/>
        <end position="55"/>
    </location>
</feature>
<evidence type="ECO:0000256" key="1">
    <source>
        <dbReference type="SAM" id="Coils"/>
    </source>
</evidence>
<reference evidence="4 5" key="1">
    <citation type="submission" date="2024-05" db="EMBL/GenBank/DDBJ databases">
        <authorList>
            <person name="Wallberg A."/>
        </authorList>
    </citation>
    <scope>NUCLEOTIDE SEQUENCE [LARGE SCALE GENOMIC DNA]</scope>
</reference>
<evidence type="ECO:0000313" key="5">
    <source>
        <dbReference type="Proteomes" id="UP001497623"/>
    </source>
</evidence>
<feature type="region of interest" description="Disordered" evidence="2">
    <location>
        <begin position="31"/>
        <end position="56"/>
    </location>
</feature>